<dbReference type="EMBL" id="MASQ01000011">
    <property type="protein sequence ID" value="OCB04017.1"/>
    <property type="molecule type" value="Genomic_DNA"/>
</dbReference>
<accession>A0A1B9C227</accession>
<evidence type="ECO:0000313" key="2">
    <source>
        <dbReference type="Proteomes" id="UP000093129"/>
    </source>
</evidence>
<dbReference type="Proteomes" id="UP000093129">
    <property type="component" value="Unassembled WGS sequence"/>
</dbReference>
<name>A0A1B9C227_9PROT</name>
<evidence type="ECO:0000313" key="1">
    <source>
        <dbReference type="EMBL" id="OCB04017.1"/>
    </source>
</evidence>
<reference evidence="1 2" key="1">
    <citation type="submission" date="2016-07" db="EMBL/GenBank/DDBJ databases">
        <title>Draft genome of a psychrotolerant acidophile Acidithiobacillus ferrivorans strain YL15.</title>
        <authorList>
            <person name="Peng T."/>
            <person name="Ma L."/>
            <person name="Nan M."/>
            <person name="An N."/>
            <person name="Wang M."/>
            <person name="Qiu G."/>
            <person name="Zeng W."/>
        </authorList>
    </citation>
    <scope>NUCLEOTIDE SEQUENCE [LARGE SCALE GENOMIC DNA]</scope>
    <source>
        <strain evidence="1 2">YL15</strain>
    </source>
</reference>
<dbReference type="AlphaFoldDB" id="A0A1B9C227"/>
<organism evidence="1 2">
    <name type="scientific">Acidithiobacillus ferrivorans</name>
    <dbReference type="NCBI Taxonomy" id="160808"/>
    <lineage>
        <taxon>Bacteria</taxon>
        <taxon>Pseudomonadati</taxon>
        <taxon>Pseudomonadota</taxon>
        <taxon>Acidithiobacillia</taxon>
        <taxon>Acidithiobacillales</taxon>
        <taxon>Acidithiobacillaceae</taxon>
        <taxon>Acidithiobacillus</taxon>
    </lineage>
</organism>
<sequence length="79" mass="8916">MIMAVQLPKPGYYTLAEVLKRWGISEVILFRHAREGKIGIGFDPPYPLPLSVFGSWVDDEGVGHDEEIPPELLSMETLY</sequence>
<gene>
    <name evidence="1" type="ORF">BBC27_05185</name>
</gene>
<proteinExistence type="predicted"/>
<protein>
    <submittedName>
        <fullName evidence="1">Uncharacterized protein</fullName>
    </submittedName>
</protein>
<comment type="caution">
    <text evidence="1">The sequence shown here is derived from an EMBL/GenBank/DDBJ whole genome shotgun (WGS) entry which is preliminary data.</text>
</comment>